<feature type="region of interest" description="Disordered" evidence="1">
    <location>
        <begin position="1"/>
        <end position="20"/>
    </location>
</feature>
<dbReference type="Gramene" id="TuG1812G0100001712.01.T01">
    <property type="protein sequence ID" value="TuG1812G0100001712.01.T01.cds244863"/>
    <property type="gene ID" value="TuG1812G0100001712.01"/>
</dbReference>
<protein>
    <submittedName>
        <fullName evidence="2">Uncharacterized protein</fullName>
    </submittedName>
</protein>
<reference evidence="2" key="3">
    <citation type="submission" date="2022-06" db="UniProtKB">
        <authorList>
            <consortium name="EnsemblPlants"/>
        </authorList>
    </citation>
    <scope>IDENTIFICATION</scope>
</reference>
<sequence length="108" mass="13015">MLRFGTKDHQDRQDPDSERQVLLQTRRIRMHQVPEETRFSSSSTTRIIKYHYGRRPRTQQVPLRAINTASTKFHDDPSTARTFVPLPSPWIRQVPLQQVYLYRRLRNR</sequence>
<evidence type="ECO:0000313" key="3">
    <source>
        <dbReference type="Proteomes" id="UP000015106"/>
    </source>
</evidence>
<dbReference type="EnsemblPlants" id="TuG1812G0100001712.01.T01">
    <property type="protein sequence ID" value="TuG1812G0100001712.01.T01.cds244863"/>
    <property type="gene ID" value="TuG1812G0100001712.01"/>
</dbReference>
<evidence type="ECO:0000256" key="1">
    <source>
        <dbReference type="SAM" id="MobiDB-lite"/>
    </source>
</evidence>
<organism evidence="2 3">
    <name type="scientific">Triticum urartu</name>
    <name type="common">Red wild einkorn</name>
    <name type="synonym">Crithodium urartu</name>
    <dbReference type="NCBI Taxonomy" id="4572"/>
    <lineage>
        <taxon>Eukaryota</taxon>
        <taxon>Viridiplantae</taxon>
        <taxon>Streptophyta</taxon>
        <taxon>Embryophyta</taxon>
        <taxon>Tracheophyta</taxon>
        <taxon>Spermatophyta</taxon>
        <taxon>Magnoliopsida</taxon>
        <taxon>Liliopsida</taxon>
        <taxon>Poales</taxon>
        <taxon>Poaceae</taxon>
        <taxon>BOP clade</taxon>
        <taxon>Pooideae</taxon>
        <taxon>Triticodae</taxon>
        <taxon>Triticeae</taxon>
        <taxon>Triticinae</taxon>
        <taxon>Triticum</taxon>
    </lineage>
</organism>
<dbReference type="Proteomes" id="UP000015106">
    <property type="component" value="Chromosome 1"/>
</dbReference>
<reference evidence="3" key="1">
    <citation type="journal article" date="2013" name="Nature">
        <title>Draft genome of the wheat A-genome progenitor Triticum urartu.</title>
        <authorList>
            <person name="Ling H.Q."/>
            <person name="Zhao S."/>
            <person name="Liu D."/>
            <person name="Wang J."/>
            <person name="Sun H."/>
            <person name="Zhang C."/>
            <person name="Fan H."/>
            <person name="Li D."/>
            <person name="Dong L."/>
            <person name="Tao Y."/>
            <person name="Gao C."/>
            <person name="Wu H."/>
            <person name="Li Y."/>
            <person name="Cui Y."/>
            <person name="Guo X."/>
            <person name="Zheng S."/>
            <person name="Wang B."/>
            <person name="Yu K."/>
            <person name="Liang Q."/>
            <person name="Yang W."/>
            <person name="Lou X."/>
            <person name="Chen J."/>
            <person name="Feng M."/>
            <person name="Jian J."/>
            <person name="Zhang X."/>
            <person name="Luo G."/>
            <person name="Jiang Y."/>
            <person name="Liu J."/>
            <person name="Wang Z."/>
            <person name="Sha Y."/>
            <person name="Zhang B."/>
            <person name="Wu H."/>
            <person name="Tang D."/>
            <person name="Shen Q."/>
            <person name="Xue P."/>
            <person name="Zou S."/>
            <person name="Wang X."/>
            <person name="Liu X."/>
            <person name="Wang F."/>
            <person name="Yang Y."/>
            <person name="An X."/>
            <person name="Dong Z."/>
            <person name="Zhang K."/>
            <person name="Zhang X."/>
            <person name="Luo M.C."/>
            <person name="Dvorak J."/>
            <person name="Tong Y."/>
            <person name="Wang J."/>
            <person name="Yang H."/>
            <person name="Li Z."/>
            <person name="Wang D."/>
            <person name="Zhang A."/>
            <person name="Wang J."/>
        </authorList>
    </citation>
    <scope>NUCLEOTIDE SEQUENCE</scope>
    <source>
        <strain evidence="3">cv. G1812</strain>
    </source>
</reference>
<reference evidence="2" key="2">
    <citation type="submission" date="2018-03" db="EMBL/GenBank/DDBJ databases">
        <title>The Triticum urartu genome reveals the dynamic nature of wheat genome evolution.</title>
        <authorList>
            <person name="Ling H."/>
            <person name="Ma B."/>
            <person name="Shi X."/>
            <person name="Liu H."/>
            <person name="Dong L."/>
            <person name="Sun H."/>
            <person name="Cao Y."/>
            <person name="Gao Q."/>
            <person name="Zheng S."/>
            <person name="Li Y."/>
            <person name="Yu Y."/>
            <person name="Du H."/>
            <person name="Qi M."/>
            <person name="Li Y."/>
            <person name="Yu H."/>
            <person name="Cui Y."/>
            <person name="Wang N."/>
            <person name="Chen C."/>
            <person name="Wu H."/>
            <person name="Zhao Y."/>
            <person name="Zhang J."/>
            <person name="Li Y."/>
            <person name="Zhou W."/>
            <person name="Zhang B."/>
            <person name="Hu W."/>
            <person name="Eijk M."/>
            <person name="Tang J."/>
            <person name="Witsenboer H."/>
            <person name="Zhao S."/>
            <person name="Li Z."/>
            <person name="Zhang A."/>
            <person name="Wang D."/>
            <person name="Liang C."/>
        </authorList>
    </citation>
    <scope>NUCLEOTIDE SEQUENCE [LARGE SCALE GENOMIC DNA]</scope>
    <source>
        <strain evidence="2">cv. G1812</strain>
    </source>
</reference>
<proteinExistence type="predicted"/>
<accession>A0A8R7NYF7</accession>
<feature type="compositionally biased region" description="Basic and acidic residues" evidence="1">
    <location>
        <begin position="1"/>
        <end position="19"/>
    </location>
</feature>
<name>A0A8R7NYF7_TRIUA</name>
<keyword evidence="3" id="KW-1185">Reference proteome</keyword>
<dbReference type="AlphaFoldDB" id="A0A8R7NYF7"/>
<evidence type="ECO:0000313" key="2">
    <source>
        <dbReference type="EnsemblPlants" id="TuG1812G0100001712.01.T01.cds244863"/>
    </source>
</evidence>